<dbReference type="Proteomes" id="UP000502508">
    <property type="component" value="Chromosome"/>
</dbReference>
<proteinExistence type="predicted"/>
<dbReference type="EMBL" id="AP022870">
    <property type="protein sequence ID" value="BCB74575.1"/>
    <property type="molecule type" value="Genomic_DNA"/>
</dbReference>
<evidence type="ECO:0000313" key="3">
    <source>
        <dbReference type="Proteomes" id="UP000502508"/>
    </source>
</evidence>
<gene>
    <name evidence="2" type="ORF">Pflav_009850</name>
</gene>
<evidence type="ECO:0000256" key="1">
    <source>
        <dbReference type="SAM" id="MobiDB-lite"/>
    </source>
</evidence>
<reference evidence="2 3" key="1">
    <citation type="submission" date="2020-03" db="EMBL/GenBank/DDBJ databases">
        <title>Whole genome shotgun sequence of Phytohabitans flavus NBRC 107702.</title>
        <authorList>
            <person name="Komaki H."/>
            <person name="Tamura T."/>
        </authorList>
    </citation>
    <scope>NUCLEOTIDE SEQUENCE [LARGE SCALE GENOMIC DNA]</scope>
    <source>
        <strain evidence="2 3">NBRC 107702</strain>
    </source>
</reference>
<organism evidence="2 3">
    <name type="scientific">Phytohabitans flavus</name>
    <dbReference type="NCBI Taxonomy" id="1076124"/>
    <lineage>
        <taxon>Bacteria</taxon>
        <taxon>Bacillati</taxon>
        <taxon>Actinomycetota</taxon>
        <taxon>Actinomycetes</taxon>
        <taxon>Micromonosporales</taxon>
        <taxon>Micromonosporaceae</taxon>
    </lineage>
</organism>
<protein>
    <recommendedName>
        <fullName evidence="4">CRISPR-associated protein Csx10</fullName>
    </recommendedName>
</protein>
<keyword evidence="3" id="KW-1185">Reference proteome</keyword>
<sequence length="444" mass="46833">MRRQVLQVTVTARQPLALGVSSEVSFFTDGHRFVPGSVLRGALAAAWIAEHGTPNGSGSTARFRALFDGQTRFGPLHPDGSTRIPLSVLSCKYPRDEVCAAAVVDRAFAPVVACPGCGQRMQASKGELGLPADAEPRRVVRTSIDPQTMRAKEGELYGHDALPAGTRLTGTVFGTDSWLAQPRTLRLGGRRSVGGAADYHATAAPAPAAPPTGGTLVVRLESPAVFVDVAGRPRLDPDPDLDLPNGVRLDGAWTRPMSWSGWHAASRLPKPADVCAMPGSTYRLVGEPATVDAFAQRLLDDGIGLRRAEGFGIAQIATGPWRPPSAGDHTPAQARPAGGAHRRLRVLLDLDLAARERAWLVGALRGLQVEQHRAQTTPGGSADVDAVLDALLAQPTAAGLTGRQREGIRTALADIDPATLRDLTTLAITAYGPDVAHDGEGRRQ</sequence>
<evidence type="ECO:0000313" key="2">
    <source>
        <dbReference type="EMBL" id="BCB74575.1"/>
    </source>
</evidence>
<name>A0A6F8XL86_9ACTN</name>
<dbReference type="AlphaFoldDB" id="A0A6F8XL86"/>
<dbReference type="KEGG" id="pfla:Pflav_009850"/>
<accession>A0A6F8XL86</accession>
<evidence type="ECO:0008006" key="4">
    <source>
        <dbReference type="Google" id="ProtNLM"/>
    </source>
</evidence>
<reference evidence="2 3" key="2">
    <citation type="submission" date="2020-03" db="EMBL/GenBank/DDBJ databases">
        <authorList>
            <person name="Ichikawa N."/>
            <person name="Kimura A."/>
            <person name="Kitahashi Y."/>
            <person name="Uohara A."/>
        </authorList>
    </citation>
    <scope>NUCLEOTIDE SEQUENCE [LARGE SCALE GENOMIC DNA]</scope>
    <source>
        <strain evidence="2 3">NBRC 107702</strain>
    </source>
</reference>
<feature type="region of interest" description="Disordered" evidence="1">
    <location>
        <begin position="319"/>
        <end position="338"/>
    </location>
</feature>